<feature type="non-terminal residue" evidence="1">
    <location>
        <position position="1"/>
    </location>
</feature>
<accession>A0A6J4HB16</accession>
<dbReference type="EMBL" id="CADCTH010000069">
    <property type="protein sequence ID" value="CAA9219503.1"/>
    <property type="molecule type" value="Genomic_DNA"/>
</dbReference>
<reference evidence="1" key="1">
    <citation type="submission" date="2020-02" db="EMBL/GenBank/DDBJ databases">
        <authorList>
            <person name="Meier V. D."/>
        </authorList>
    </citation>
    <scope>NUCLEOTIDE SEQUENCE</scope>
    <source>
        <strain evidence="1">AVDCRST_MAG54</strain>
    </source>
</reference>
<protein>
    <submittedName>
        <fullName evidence="1">Uncharacterized protein</fullName>
    </submittedName>
</protein>
<organism evidence="1">
    <name type="scientific">uncultured Actinomycetospora sp</name>
    <dbReference type="NCBI Taxonomy" id="1135996"/>
    <lineage>
        <taxon>Bacteria</taxon>
        <taxon>Bacillati</taxon>
        <taxon>Actinomycetota</taxon>
        <taxon>Actinomycetes</taxon>
        <taxon>Pseudonocardiales</taxon>
        <taxon>Pseudonocardiaceae</taxon>
        <taxon>Actinomycetospora</taxon>
        <taxon>environmental samples</taxon>
    </lineage>
</organism>
<sequence>CSPVPSGSPGPRTSASCCAADGAPGGAGSWCTRSLRRS</sequence>
<gene>
    <name evidence="1" type="ORF">AVDCRST_MAG54-496</name>
</gene>
<name>A0A6J4HB16_9PSEU</name>
<feature type="non-terminal residue" evidence="1">
    <location>
        <position position="38"/>
    </location>
</feature>
<proteinExistence type="predicted"/>
<dbReference type="AlphaFoldDB" id="A0A6J4HB16"/>
<evidence type="ECO:0000313" key="1">
    <source>
        <dbReference type="EMBL" id="CAA9219503.1"/>
    </source>
</evidence>